<proteinExistence type="predicted"/>
<reference evidence="2 3" key="1">
    <citation type="journal article" date="2019" name="Int. J. Syst. Evol. Microbiol.">
        <title>The Global Catalogue of Microorganisms (GCM) 10K type strain sequencing project: providing services to taxonomists for standard genome sequencing and annotation.</title>
        <authorList>
            <consortium name="The Broad Institute Genomics Platform"/>
            <consortium name="The Broad Institute Genome Sequencing Center for Infectious Disease"/>
            <person name="Wu L."/>
            <person name="Ma J."/>
        </authorList>
    </citation>
    <scope>NUCLEOTIDE SEQUENCE [LARGE SCALE GENOMIC DNA]</scope>
    <source>
        <strain evidence="2 3">JCM 15896</strain>
    </source>
</reference>
<feature type="chain" id="PRO_5047080521" description="Spore coat protein U domain-containing protein" evidence="1">
    <location>
        <begin position="20"/>
        <end position="169"/>
    </location>
</feature>
<gene>
    <name evidence="2" type="ORF">GCM10009114_12110</name>
</gene>
<name>A0ABN1LFI3_9ALTE</name>
<comment type="caution">
    <text evidence="2">The sequence shown here is derived from an EMBL/GenBank/DDBJ whole genome shotgun (WGS) entry which is preliminary data.</text>
</comment>
<evidence type="ECO:0000313" key="3">
    <source>
        <dbReference type="Proteomes" id="UP001500359"/>
    </source>
</evidence>
<evidence type="ECO:0000256" key="1">
    <source>
        <dbReference type="SAM" id="SignalP"/>
    </source>
</evidence>
<accession>A0ABN1LFI3</accession>
<dbReference type="RefSeq" id="WP_343857588.1">
    <property type="nucleotide sequence ID" value="NZ_BAAAFD010000002.1"/>
</dbReference>
<keyword evidence="3" id="KW-1185">Reference proteome</keyword>
<evidence type="ECO:0008006" key="4">
    <source>
        <dbReference type="Google" id="ProtNLM"/>
    </source>
</evidence>
<organism evidence="2 3">
    <name type="scientific">Aliiglaciecola litoralis</name>
    <dbReference type="NCBI Taxonomy" id="582857"/>
    <lineage>
        <taxon>Bacteria</taxon>
        <taxon>Pseudomonadati</taxon>
        <taxon>Pseudomonadota</taxon>
        <taxon>Gammaproteobacteria</taxon>
        <taxon>Alteromonadales</taxon>
        <taxon>Alteromonadaceae</taxon>
        <taxon>Aliiglaciecola</taxon>
    </lineage>
</organism>
<sequence length="169" mass="17174">MKRILTVTMLTLASTSAMAASETYQATVTALTEPTITEVAALNFGSIVPTATSSCNMDATGTVTGECDVSDVNILIGEVSLTDLTANTALTVTVSGSSSANLTFDADWDVNSAGTGNADGIADSIATNITVDGSGTTITLDVYGDITVDTGLTSGNSYTVDYTVDVVFQ</sequence>
<dbReference type="Proteomes" id="UP001500359">
    <property type="component" value="Unassembled WGS sequence"/>
</dbReference>
<evidence type="ECO:0000313" key="2">
    <source>
        <dbReference type="EMBL" id="GAA0854842.1"/>
    </source>
</evidence>
<feature type="signal peptide" evidence="1">
    <location>
        <begin position="1"/>
        <end position="19"/>
    </location>
</feature>
<dbReference type="EMBL" id="BAAAFD010000002">
    <property type="protein sequence ID" value="GAA0854842.1"/>
    <property type="molecule type" value="Genomic_DNA"/>
</dbReference>
<keyword evidence="1" id="KW-0732">Signal</keyword>
<protein>
    <recommendedName>
        <fullName evidence="4">Spore coat protein U domain-containing protein</fullName>
    </recommendedName>
</protein>